<dbReference type="Pfam" id="PF00381">
    <property type="entry name" value="PTS-HPr"/>
    <property type="match status" value="1"/>
</dbReference>
<dbReference type="SUPFAM" id="SSF55594">
    <property type="entry name" value="HPr-like"/>
    <property type="match status" value="1"/>
</dbReference>
<sequence>MKTFDYTVKDELGIHARPAGLLVKQIAGIKSNVTIAVKAKNKSADAKRLMAVMKMAVKQGDVVTVTIEGEDEDTAAPQIEQFFKENF</sequence>
<comment type="caution">
    <text evidence="6">The sequence shown here is derived from an EMBL/GenBank/DDBJ whole genome shotgun (WGS) entry which is preliminary data.</text>
</comment>
<dbReference type="InterPro" id="IPR035895">
    <property type="entry name" value="HPr-like_sf"/>
</dbReference>
<evidence type="ECO:0000256" key="3">
    <source>
        <dbReference type="ARBA" id="ARBA00022490"/>
    </source>
</evidence>
<dbReference type="GO" id="GO:0009401">
    <property type="term" value="P:phosphoenolpyruvate-dependent sugar phosphotransferase system"/>
    <property type="evidence" value="ECO:0007669"/>
    <property type="project" value="UniProtKB-KW"/>
</dbReference>
<evidence type="ECO:0000256" key="4">
    <source>
        <dbReference type="ARBA" id="ARBA00022683"/>
    </source>
</evidence>
<dbReference type="PANTHER" id="PTHR33705">
    <property type="entry name" value="PHOSPHOCARRIER PROTEIN HPR"/>
    <property type="match status" value="1"/>
</dbReference>
<comment type="subcellular location">
    <subcellularLocation>
        <location evidence="1">Cytoplasm</location>
    </subcellularLocation>
</comment>
<evidence type="ECO:0000256" key="2">
    <source>
        <dbReference type="ARBA" id="ARBA00010736"/>
    </source>
</evidence>
<dbReference type="CDD" id="cd00367">
    <property type="entry name" value="PTS-HPr_like"/>
    <property type="match status" value="1"/>
</dbReference>
<evidence type="ECO:0000313" key="7">
    <source>
        <dbReference type="Proteomes" id="UP000810292"/>
    </source>
</evidence>
<name>A0A9D9IC35_9SPIO</name>
<dbReference type="AlphaFoldDB" id="A0A9D9IC35"/>
<proteinExistence type="inferred from homology"/>
<reference evidence="6" key="2">
    <citation type="journal article" date="2021" name="PeerJ">
        <title>Extensive microbial diversity within the chicken gut microbiome revealed by metagenomics and culture.</title>
        <authorList>
            <person name="Gilroy R."/>
            <person name="Ravi A."/>
            <person name="Getino M."/>
            <person name="Pursley I."/>
            <person name="Horton D.L."/>
            <person name="Alikhan N.F."/>
            <person name="Baker D."/>
            <person name="Gharbi K."/>
            <person name="Hall N."/>
            <person name="Watson M."/>
            <person name="Adriaenssens E.M."/>
            <person name="Foster-Nyarko E."/>
            <person name="Jarju S."/>
            <person name="Secka A."/>
            <person name="Antonio M."/>
            <person name="Oren A."/>
            <person name="Chaudhuri R.R."/>
            <person name="La Ragione R."/>
            <person name="Hildebrand F."/>
            <person name="Pallen M.J."/>
        </authorList>
    </citation>
    <scope>NUCLEOTIDE SEQUENCE</scope>
    <source>
        <strain evidence="6">14700</strain>
    </source>
</reference>
<protein>
    <submittedName>
        <fullName evidence="6">HPr family phosphocarrier protein</fullName>
    </submittedName>
</protein>
<dbReference type="EMBL" id="JADIMF010000120">
    <property type="protein sequence ID" value="MBO8469590.1"/>
    <property type="molecule type" value="Genomic_DNA"/>
</dbReference>
<dbReference type="InterPro" id="IPR000032">
    <property type="entry name" value="HPr-like"/>
</dbReference>
<feature type="domain" description="HPr" evidence="5">
    <location>
        <begin position="1"/>
        <end position="87"/>
    </location>
</feature>
<keyword evidence="3" id="KW-0963">Cytoplasm</keyword>
<accession>A0A9D9IC35</accession>
<dbReference type="PROSITE" id="PS51350">
    <property type="entry name" value="PTS_HPR_DOM"/>
    <property type="match status" value="1"/>
</dbReference>
<evidence type="ECO:0000259" key="5">
    <source>
        <dbReference type="PROSITE" id="PS51350"/>
    </source>
</evidence>
<evidence type="ECO:0000256" key="1">
    <source>
        <dbReference type="ARBA" id="ARBA00004496"/>
    </source>
</evidence>
<dbReference type="PANTHER" id="PTHR33705:SF2">
    <property type="entry name" value="PHOSPHOCARRIER PROTEIN NPR"/>
    <property type="match status" value="1"/>
</dbReference>
<dbReference type="PRINTS" id="PR00107">
    <property type="entry name" value="PHOSPHOCPHPR"/>
</dbReference>
<gene>
    <name evidence="6" type="ORF">IAA72_07385</name>
</gene>
<dbReference type="GO" id="GO:0005737">
    <property type="term" value="C:cytoplasm"/>
    <property type="evidence" value="ECO:0007669"/>
    <property type="project" value="UniProtKB-SubCell"/>
</dbReference>
<dbReference type="NCBIfam" id="TIGR01003">
    <property type="entry name" value="PTS_HPr_family"/>
    <property type="match status" value="1"/>
</dbReference>
<evidence type="ECO:0000313" key="6">
    <source>
        <dbReference type="EMBL" id="MBO8469590.1"/>
    </source>
</evidence>
<dbReference type="Gene3D" id="3.30.1340.10">
    <property type="entry name" value="HPr-like"/>
    <property type="match status" value="1"/>
</dbReference>
<dbReference type="Proteomes" id="UP000810292">
    <property type="component" value="Unassembled WGS sequence"/>
</dbReference>
<keyword evidence="4" id="KW-0598">Phosphotransferase system</keyword>
<reference evidence="6" key="1">
    <citation type="submission" date="2020-10" db="EMBL/GenBank/DDBJ databases">
        <authorList>
            <person name="Gilroy R."/>
        </authorList>
    </citation>
    <scope>NUCLEOTIDE SEQUENCE</scope>
    <source>
        <strain evidence="6">14700</strain>
    </source>
</reference>
<dbReference type="InterPro" id="IPR050399">
    <property type="entry name" value="HPr"/>
</dbReference>
<comment type="similarity">
    <text evidence="2">Belongs to the HPr family.</text>
</comment>
<organism evidence="6 7">
    <name type="scientific">Candidatus Ornithospirochaeta stercoravium</name>
    <dbReference type="NCBI Taxonomy" id="2840897"/>
    <lineage>
        <taxon>Bacteria</taxon>
        <taxon>Pseudomonadati</taxon>
        <taxon>Spirochaetota</taxon>
        <taxon>Spirochaetia</taxon>
        <taxon>Spirochaetales</taxon>
        <taxon>Spirochaetaceae</taxon>
        <taxon>Spirochaetaceae incertae sedis</taxon>
        <taxon>Candidatus Ornithospirochaeta</taxon>
    </lineage>
</organism>